<keyword evidence="2" id="KW-0229">DNA integration</keyword>
<dbReference type="Proteomes" id="UP000070258">
    <property type="component" value="Unassembled WGS sequence"/>
</dbReference>
<protein>
    <recommendedName>
        <fullName evidence="6">Tyr recombinase domain-containing protein</fullName>
    </recommendedName>
</protein>
<evidence type="ECO:0000313" key="7">
    <source>
        <dbReference type="EMBL" id="KXP08745.1"/>
    </source>
</evidence>
<reference evidence="8" key="1">
    <citation type="submission" date="2016-02" db="EMBL/GenBank/DDBJ databases">
        <authorList>
            <person name="Wen L."/>
            <person name="He K."/>
            <person name="Yang H."/>
        </authorList>
    </citation>
    <scope>NUCLEOTIDE SEQUENCE [LARGE SCALE GENOMIC DNA]</scope>
    <source>
        <strain evidence="8">JCM 15929</strain>
    </source>
</reference>
<dbReference type="STRING" id="239498.AXK60_08710"/>
<organism evidence="7 8">
    <name type="scientific">Tsukamurella pseudospumae</name>
    <dbReference type="NCBI Taxonomy" id="239498"/>
    <lineage>
        <taxon>Bacteria</taxon>
        <taxon>Bacillati</taxon>
        <taxon>Actinomycetota</taxon>
        <taxon>Actinomycetes</taxon>
        <taxon>Mycobacteriales</taxon>
        <taxon>Tsukamurellaceae</taxon>
        <taxon>Tsukamurella</taxon>
    </lineage>
</organism>
<dbReference type="SUPFAM" id="SSF56349">
    <property type="entry name" value="DNA breaking-rejoining enzymes"/>
    <property type="match status" value="1"/>
</dbReference>
<dbReference type="PROSITE" id="PS51898">
    <property type="entry name" value="TYR_RECOMBINASE"/>
    <property type="match status" value="1"/>
</dbReference>
<dbReference type="PANTHER" id="PTHR30629">
    <property type="entry name" value="PROPHAGE INTEGRASE"/>
    <property type="match status" value="1"/>
</dbReference>
<feature type="region of interest" description="Disordered" evidence="5">
    <location>
        <begin position="386"/>
        <end position="406"/>
    </location>
</feature>
<comment type="caution">
    <text evidence="7">The sequence shown here is derived from an EMBL/GenBank/DDBJ whole genome shotgun (WGS) entry which is preliminary data.</text>
</comment>
<dbReference type="PANTHER" id="PTHR30629:SF2">
    <property type="entry name" value="PROPHAGE INTEGRASE INTS-RELATED"/>
    <property type="match status" value="1"/>
</dbReference>
<dbReference type="GO" id="GO:0003677">
    <property type="term" value="F:DNA binding"/>
    <property type="evidence" value="ECO:0007669"/>
    <property type="project" value="UniProtKB-KW"/>
</dbReference>
<evidence type="ECO:0000256" key="4">
    <source>
        <dbReference type="ARBA" id="ARBA00023172"/>
    </source>
</evidence>
<dbReference type="InterPro" id="IPR050808">
    <property type="entry name" value="Phage_Integrase"/>
</dbReference>
<evidence type="ECO:0000256" key="3">
    <source>
        <dbReference type="ARBA" id="ARBA00023125"/>
    </source>
</evidence>
<sequence>MAGRRGFGSVRKLPSGRYQARYTGPDGRAYPAGSFGTSKQAELALAKIRTAVDEGRWLTPEQEAAAAEVAAREAEVAAFTVADLAEVWLATLTGHTHSTLSRARVEAYILPVLGHTPLQGLTPEQCRSWWDGCCLDKPSQRVRCYEALAAMLAIAVDRGLIAVSPLRIKGAKKLTPAREGQTASLEELDRLTEAMSERDRATILIAAWCGLRAGEVLGLQRADIVADPSTPVPLAPSVKLKIRRHIVPRAGGTPAGEKSFLVVRGSKAEQRVEDVAVPPHIVPEIWRHLDRFADPEPSAWMFRGRTHPEDPLLPITLRTAFGRARKAVSLPNLVFHDLRRTGNTLAAEAGATPAEMRDRLRHKSSEAAERYIVAARGSDVRLAERMSAAVTPKPSSREPRDAVDPVEVEVQRRVAERMRELGIDPE</sequence>
<dbReference type="InterPro" id="IPR010998">
    <property type="entry name" value="Integrase_recombinase_N"/>
</dbReference>
<dbReference type="InterPro" id="IPR013762">
    <property type="entry name" value="Integrase-like_cat_sf"/>
</dbReference>
<dbReference type="Pfam" id="PF26003">
    <property type="entry name" value="Integrase_N_phage"/>
    <property type="match status" value="1"/>
</dbReference>
<comment type="similarity">
    <text evidence="1">Belongs to the 'phage' integrase family.</text>
</comment>
<dbReference type="EMBL" id="LSRF01000044">
    <property type="protein sequence ID" value="KXP08745.1"/>
    <property type="molecule type" value="Genomic_DNA"/>
</dbReference>
<name>A0A138AEG4_9ACTN</name>
<dbReference type="InterPro" id="IPR002104">
    <property type="entry name" value="Integrase_catalytic"/>
</dbReference>
<evidence type="ECO:0000256" key="1">
    <source>
        <dbReference type="ARBA" id="ARBA00008857"/>
    </source>
</evidence>
<dbReference type="InterPro" id="IPR058717">
    <property type="entry name" value="Phage_L5_Integrase_N"/>
</dbReference>
<dbReference type="CDD" id="cd00397">
    <property type="entry name" value="DNA_BRE_C"/>
    <property type="match status" value="1"/>
</dbReference>
<evidence type="ECO:0000256" key="5">
    <source>
        <dbReference type="SAM" id="MobiDB-lite"/>
    </source>
</evidence>
<evidence type="ECO:0000256" key="2">
    <source>
        <dbReference type="ARBA" id="ARBA00022908"/>
    </source>
</evidence>
<keyword evidence="4" id="KW-0233">DNA recombination</keyword>
<dbReference type="GO" id="GO:0015074">
    <property type="term" value="P:DNA integration"/>
    <property type="evidence" value="ECO:0007669"/>
    <property type="project" value="UniProtKB-KW"/>
</dbReference>
<proteinExistence type="inferred from homology"/>
<gene>
    <name evidence="7" type="ORF">AXK60_08710</name>
</gene>
<feature type="compositionally biased region" description="Basic and acidic residues" evidence="5">
    <location>
        <begin position="395"/>
        <end position="406"/>
    </location>
</feature>
<dbReference type="Gene3D" id="1.10.150.130">
    <property type="match status" value="1"/>
</dbReference>
<dbReference type="GO" id="GO:0006310">
    <property type="term" value="P:DNA recombination"/>
    <property type="evidence" value="ECO:0007669"/>
    <property type="project" value="UniProtKB-KW"/>
</dbReference>
<feature type="domain" description="Tyr recombinase" evidence="6">
    <location>
        <begin position="178"/>
        <end position="387"/>
    </location>
</feature>
<evidence type="ECO:0000259" key="6">
    <source>
        <dbReference type="PROSITE" id="PS51898"/>
    </source>
</evidence>
<accession>A0A138AEG4</accession>
<dbReference type="AlphaFoldDB" id="A0A138AEG4"/>
<dbReference type="Gene3D" id="1.10.443.10">
    <property type="entry name" value="Intergrase catalytic core"/>
    <property type="match status" value="1"/>
</dbReference>
<evidence type="ECO:0000313" key="8">
    <source>
        <dbReference type="Proteomes" id="UP000070258"/>
    </source>
</evidence>
<dbReference type="InterPro" id="IPR011010">
    <property type="entry name" value="DNA_brk_join_enz"/>
</dbReference>
<keyword evidence="3" id="KW-0238">DNA-binding</keyword>